<dbReference type="Pfam" id="PF00583">
    <property type="entry name" value="Acetyltransf_1"/>
    <property type="match status" value="1"/>
</dbReference>
<dbReference type="PROSITE" id="PS51186">
    <property type="entry name" value="GNAT"/>
    <property type="match status" value="1"/>
</dbReference>
<dbReference type="KEGG" id="hav:AT03_15935"/>
<dbReference type="GO" id="GO:0016747">
    <property type="term" value="F:acyltransferase activity, transferring groups other than amino-acyl groups"/>
    <property type="evidence" value="ECO:0007669"/>
    <property type="project" value="InterPro"/>
</dbReference>
<name>A0A097R4R9_HAFAL</name>
<evidence type="ECO:0000313" key="5">
    <source>
        <dbReference type="Proteomes" id="UP000029986"/>
    </source>
</evidence>
<feature type="domain" description="N-acetyltransferase" evidence="3">
    <location>
        <begin position="1"/>
        <end position="154"/>
    </location>
</feature>
<keyword evidence="2" id="KW-0012">Acyltransferase</keyword>
<evidence type="ECO:0000256" key="1">
    <source>
        <dbReference type="ARBA" id="ARBA00022679"/>
    </source>
</evidence>
<dbReference type="HOGENOM" id="CLU_117112_3_0_6"/>
<dbReference type="CDD" id="cd04301">
    <property type="entry name" value="NAT_SF"/>
    <property type="match status" value="1"/>
</dbReference>
<keyword evidence="1 4" id="KW-0808">Transferase</keyword>
<dbReference type="Gene3D" id="3.40.630.30">
    <property type="match status" value="1"/>
</dbReference>
<evidence type="ECO:0000313" key="4">
    <source>
        <dbReference type="EMBL" id="AIU73730.1"/>
    </source>
</evidence>
<dbReference type="OrthoDB" id="7678938at2"/>
<evidence type="ECO:0000259" key="3">
    <source>
        <dbReference type="PROSITE" id="PS51186"/>
    </source>
</evidence>
<dbReference type="RefSeq" id="WP_025797446.1">
    <property type="nucleotide sequence ID" value="NZ_CP009706.1"/>
</dbReference>
<dbReference type="InterPro" id="IPR000182">
    <property type="entry name" value="GNAT_dom"/>
</dbReference>
<dbReference type="EMBL" id="CP009706">
    <property type="protein sequence ID" value="AIU73730.1"/>
    <property type="molecule type" value="Genomic_DNA"/>
</dbReference>
<dbReference type="SUPFAM" id="SSF55729">
    <property type="entry name" value="Acyl-CoA N-acyltransferases (Nat)"/>
    <property type="match status" value="1"/>
</dbReference>
<keyword evidence="5" id="KW-1185">Reference proteome</keyword>
<dbReference type="PANTHER" id="PTHR43877">
    <property type="entry name" value="AMINOALKYLPHOSPHONATE N-ACETYLTRANSFERASE-RELATED-RELATED"/>
    <property type="match status" value="1"/>
</dbReference>
<protein>
    <submittedName>
        <fullName evidence="4">GCN5 family acetyltransferase</fullName>
    </submittedName>
</protein>
<evidence type="ECO:0000256" key="2">
    <source>
        <dbReference type="ARBA" id="ARBA00023315"/>
    </source>
</evidence>
<dbReference type="InterPro" id="IPR016181">
    <property type="entry name" value="Acyl_CoA_acyltransferase"/>
</dbReference>
<proteinExistence type="predicted"/>
<reference evidence="4 5" key="1">
    <citation type="journal article" date="2014" name="Gut Pathog.">
        <title>Gene clusters of Hafnia alvei strain FB1 important in survival and pathogenesis: a draft genome perspective.</title>
        <authorList>
            <person name="Tan J.Y."/>
            <person name="Yin W.F."/>
            <person name="Chan K.G."/>
        </authorList>
    </citation>
    <scope>NUCLEOTIDE SEQUENCE [LARGE SCALE GENOMIC DNA]</scope>
    <source>
        <strain evidence="4 5">FB1</strain>
    </source>
</reference>
<gene>
    <name evidence="4" type="ORF">AT03_15935</name>
</gene>
<dbReference type="eggNOG" id="COG0456">
    <property type="taxonomic scope" value="Bacteria"/>
</dbReference>
<dbReference type="InterPro" id="IPR050832">
    <property type="entry name" value="Bact_Acetyltransf"/>
</dbReference>
<accession>A0A097R4R9</accession>
<organism evidence="4 5">
    <name type="scientific">Hafnia alvei FB1</name>
    <dbReference type="NCBI Taxonomy" id="1453496"/>
    <lineage>
        <taxon>Bacteria</taxon>
        <taxon>Pseudomonadati</taxon>
        <taxon>Pseudomonadota</taxon>
        <taxon>Gammaproteobacteria</taxon>
        <taxon>Enterobacterales</taxon>
        <taxon>Hafniaceae</taxon>
        <taxon>Hafnia</taxon>
    </lineage>
</organism>
<sequence>MLIAKINDNSPYIPQIAALLHWEWSSLPRWSTQEGIQQRFMTRNQPDSEEFTLVAYVEDGQLLGTASVIVHELDDRPERKFWLGEVFTPPEHRGKGVGSALTKACVAHAQEKGIKQLYLYTPDKQSLYQKLGWQEIEKREVSGEWVSVMSLNLD</sequence>
<dbReference type="AlphaFoldDB" id="A0A097R4R9"/>
<dbReference type="Proteomes" id="UP000029986">
    <property type="component" value="Chromosome"/>
</dbReference>
<dbReference type="PATRIC" id="fig|1453496.5.peg.3262"/>